<organism evidence="4 5">
    <name type="scientific">Actinoallomurus iriomotensis</name>
    <dbReference type="NCBI Taxonomy" id="478107"/>
    <lineage>
        <taxon>Bacteria</taxon>
        <taxon>Bacillati</taxon>
        <taxon>Actinomycetota</taxon>
        <taxon>Actinomycetes</taxon>
        <taxon>Streptosporangiales</taxon>
        <taxon>Thermomonosporaceae</taxon>
        <taxon>Actinoallomurus</taxon>
    </lineage>
</organism>
<dbReference type="FunFam" id="3.40.50.720:FF:000084">
    <property type="entry name" value="Short-chain dehydrogenase reductase"/>
    <property type="match status" value="1"/>
</dbReference>
<gene>
    <name evidence="4" type="ORF">Airi02_056820</name>
</gene>
<dbReference type="PRINTS" id="PR00081">
    <property type="entry name" value="GDHRDH"/>
</dbReference>
<evidence type="ECO:0000313" key="5">
    <source>
        <dbReference type="Proteomes" id="UP001165074"/>
    </source>
</evidence>
<dbReference type="PRINTS" id="PR00080">
    <property type="entry name" value="SDRFAMILY"/>
</dbReference>
<keyword evidence="5" id="KW-1185">Reference proteome</keyword>
<evidence type="ECO:0000256" key="1">
    <source>
        <dbReference type="ARBA" id="ARBA00006484"/>
    </source>
</evidence>
<protein>
    <submittedName>
        <fullName evidence="4">Epimerase</fullName>
    </submittedName>
</protein>
<dbReference type="PANTHER" id="PTHR43639">
    <property type="entry name" value="OXIDOREDUCTASE, SHORT-CHAIN DEHYDROGENASE/REDUCTASE FAMILY (AFU_ORTHOLOGUE AFUA_5G02870)"/>
    <property type="match status" value="1"/>
</dbReference>
<dbReference type="Gene3D" id="3.40.50.720">
    <property type="entry name" value="NAD(P)-binding Rossmann-like Domain"/>
    <property type="match status" value="1"/>
</dbReference>
<dbReference type="SUPFAM" id="SSF51735">
    <property type="entry name" value="NAD(P)-binding Rossmann-fold domains"/>
    <property type="match status" value="1"/>
</dbReference>
<evidence type="ECO:0000256" key="2">
    <source>
        <dbReference type="ARBA" id="ARBA00023002"/>
    </source>
</evidence>
<reference evidence="4" key="1">
    <citation type="submission" date="2023-03" db="EMBL/GenBank/DDBJ databases">
        <title>Actinoallomurus iriomotensis NBRC 103684.</title>
        <authorList>
            <person name="Ichikawa N."/>
            <person name="Sato H."/>
            <person name="Tonouchi N."/>
        </authorList>
    </citation>
    <scope>NUCLEOTIDE SEQUENCE</scope>
    <source>
        <strain evidence="4">NBRC 103684</strain>
    </source>
</reference>
<comment type="caution">
    <text evidence="4">The sequence shown here is derived from an EMBL/GenBank/DDBJ whole genome shotgun (WGS) entry which is preliminary data.</text>
</comment>
<evidence type="ECO:0000313" key="4">
    <source>
        <dbReference type="EMBL" id="GLY87753.1"/>
    </source>
</evidence>
<dbReference type="GO" id="GO:0016491">
    <property type="term" value="F:oxidoreductase activity"/>
    <property type="evidence" value="ECO:0007669"/>
    <property type="project" value="UniProtKB-KW"/>
</dbReference>
<dbReference type="Proteomes" id="UP001165074">
    <property type="component" value="Unassembled WGS sequence"/>
</dbReference>
<dbReference type="InterPro" id="IPR036291">
    <property type="entry name" value="NAD(P)-bd_dom_sf"/>
</dbReference>
<accession>A0A9W6S5Y8</accession>
<dbReference type="CDD" id="cd05233">
    <property type="entry name" value="SDR_c"/>
    <property type="match status" value="1"/>
</dbReference>
<dbReference type="InterPro" id="IPR002347">
    <property type="entry name" value="SDR_fam"/>
</dbReference>
<comment type="similarity">
    <text evidence="1 3">Belongs to the short-chain dehydrogenases/reductases (SDR) family.</text>
</comment>
<dbReference type="InterPro" id="IPR020904">
    <property type="entry name" value="Sc_DH/Rdtase_CS"/>
</dbReference>
<proteinExistence type="inferred from homology"/>
<dbReference type="RefSeq" id="WP_285577063.1">
    <property type="nucleotide sequence ID" value="NZ_BSTK01000009.1"/>
</dbReference>
<name>A0A9W6S5Y8_9ACTN</name>
<dbReference type="AlphaFoldDB" id="A0A9W6S5Y8"/>
<sequence>MSGKRALVTGGSRGIGAAVAARLAADGFTVAVHCGSDVAAARAVAAGLPGEGHVVVAGDLADPAQVQRFVGEAIAGLGGVDVLVNNAAVHGAQPIGATSYEEWQEGWRRVIDVNVHGTANVTWCVVDHLRTRPEGAEGARVINVGSRGAYRGEPVAVAYGASKAAVHAMTQSLAVALAPHGIGVAAVAPGFVRTDMAETLLSGPEGDAVRAQSPFGRVAEPEEVAAAVAWLASPDALWASGAVIDLNGASYLR</sequence>
<dbReference type="Pfam" id="PF00106">
    <property type="entry name" value="adh_short"/>
    <property type="match status" value="1"/>
</dbReference>
<keyword evidence="2" id="KW-0560">Oxidoreductase</keyword>
<dbReference type="PROSITE" id="PS00061">
    <property type="entry name" value="ADH_SHORT"/>
    <property type="match status" value="1"/>
</dbReference>
<dbReference type="PANTHER" id="PTHR43639:SF1">
    <property type="entry name" value="SHORT-CHAIN DEHYDROGENASE_REDUCTASE FAMILY PROTEIN"/>
    <property type="match status" value="1"/>
</dbReference>
<dbReference type="EMBL" id="BSTK01000009">
    <property type="protein sequence ID" value="GLY87753.1"/>
    <property type="molecule type" value="Genomic_DNA"/>
</dbReference>
<evidence type="ECO:0000256" key="3">
    <source>
        <dbReference type="RuleBase" id="RU000363"/>
    </source>
</evidence>